<evidence type="ECO:0000259" key="2">
    <source>
        <dbReference type="Pfam" id="PF26390"/>
    </source>
</evidence>
<dbReference type="InterPro" id="IPR058837">
    <property type="entry name" value="MamS_MamX_dom"/>
</dbReference>
<accession>A0A7C3Z1X3</accession>
<evidence type="ECO:0000256" key="1">
    <source>
        <dbReference type="SAM" id="SignalP"/>
    </source>
</evidence>
<dbReference type="AlphaFoldDB" id="A0A7C3Z1X3"/>
<dbReference type="Pfam" id="PF26390">
    <property type="entry name" value="MamS_MamX"/>
    <property type="match status" value="1"/>
</dbReference>
<feature type="chain" id="PRO_5027648042" evidence="1">
    <location>
        <begin position="19"/>
        <end position="149"/>
    </location>
</feature>
<gene>
    <name evidence="3" type="ORF">ENW96_06905</name>
</gene>
<name>A0A7C3Z1X3_9BACT</name>
<keyword evidence="3" id="KW-0238">DNA-binding</keyword>
<reference evidence="3" key="1">
    <citation type="journal article" date="2020" name="mSystems">
        <title>Genome- and Community-Level Interaction Insights into Carbon Utilization and Element Cycling Functions of Hydrothermarchaeota in Hydrothermal Sediment.</title>
        <authorList>
            <person name="Zhou Z."/>
            <person name="Liu Y."/>
            <person name="Xu W."/>
            <person name="Pan J."/>
            <person name="Luo Z.H."/>
            <person name="Li M."/>
        </authorList>
    </citation>
    <scope>NUCLEOTIDE SEQUENCE [LARGE SCALE GENOMIC DNA]</scope>
    <source>
        <strain evidence="3">SpSt-897</strain>
    </source>
</reference>
<sequence length="149" mass="16126">MKRLAIVGVLLTTSLILAGASYGQRTGDVWSTKGGYSWLFNPETVETLSGEVVAVGKFTPIGKPAGIRFTLKTDQGPIEVLLGRGSYVEQQDLKFKPQDKVTVKGSRIDVEGNPTIIAAEVTKGDKTLKLRDANGAPLWNRQSNCTVNY</sequence>
<feature type="domain" description="Magnetosome protein MamS/MamX" evidence="2">
    <location>
        <begin position="44"/>
        <end position="128"/>
    </location>
</feature>
<dbReference type="EMBL" id="DTMF01000174">
    <property type="protein sequence ID" value="HGF34105.1"/>
    <property type="molecule type" value="Genomic_DNA"/>
</dbReference>
<evidence type="ECO:0000313" key="3">
    <source>
        <dbReference type="EMBL" id="HGF34105.1"/>
    </source>
</evidence>
<dbReference type="GO" id="GO:0003677">
    <property type="term" value="F:DNA binding"/>
    <property type="evidence" value="ECO:0007669"/>
    <property type="project" value="UniProtKB-KW"/>
</dbReference>
<comment type="caution">
    <text evidence="3">The sequence shown here is derived from an EMBL/GenBank/DDBJ whole genome shotgun (WGS) entry which is preliminary data.</text>
</comment>
<feature type="signal peptide" evidence="1">
    <location>
        <begin position="1"/>
        <end position="18"/>
    </location>
</feature>
<keyword evidence="1" id="KW-0732">Signal</keyword>
<organism evidence="3">
    <name type="scientific">Desulfobacca acetoxidans</name>
    <dbReference type="NCBI Taxonomy" id="60893"/>
    <lineage>
        <taxon>Bacteria</taxon>
        <taxon>Pseudomonadati</taxon>
        <taxon>Thermodesulfobacteriota</taxon>
        <taxon>Desulfobaccia</taxon>
        <taxon>Desulfobaccales</taxon>
        <taxon>Desulfobaccaceae</taxon>
        <taxon>Desulfobacca</taxon>
    </lineage>
</organism>
<proteinExistence type="predicted"/>
<protein>
    <submittedName>
        <fullName evidence="3">DNA-binding protein</fullName>
    </submittedName>
</protein>